<dbReference type="InterPro" id="IPR001977">
    <property type="entry name" value="Depp_CoAkinase"/>
</dbReference>
<dbReference type="Gene3D" id="3.40.50.300">
    <property type="entry name" value="P-loop containing nucleotide triphosphate hydrolases"/>
    <property type="match status" value="1"/>
</dbReference>
<dbReference type="InterPro" id="IPR027417">
    <property type="entry name" value="P-loop_NTPase"/>
</dbReference>
<keyword evidence="2" id="KW-0067">ATP-binding</keyword>
<keyword evidence="1" id="KW-0547">Nucleotide-binding</keyword>
<reference evidence="3" key="1">
    <citation type="submission" date="2018-05" db="EMBL/GenBank/DDBJ databases">
        <authorList>
            <person name="Lanie J.A."/>
            <person name="Ng W.-L."/>
            <person name="Kazmierczak K.M."/>
            <person name="Andrzejewski T.M."/>
            <person name="Davidsen T.M."/>
            <person name="Wayne K.J."/>
            <person name="Tettelin H."/>
            <person name="Glass J.I."/>
            <person name="Rusch D."/>
            <person name="Podicherti R."/>
            <person name="Tsui H.-C.T."/>
            <person name="Winkler M.E."/>
        </authorList>
    </citation>
    <scope>NUCLEOTIDE SEQUENCE</scope>
</reference>
<evidence type="ECO:0000256" key="1">
    <source>
        <dbReference type="ARBA" id="ARBA00022741"/>
    </source>
</evidence>
<dbReference type="CDD" id="cd02022">
    <property type="entry name" value="DPCK"/>
    <property type="match status" value="1"/>
</dbReference>
<sequence length="220" mass="24431">MPLVIGITGAIASGKSTACQILESLGGTHCDADKLVHRMYDPGKPAFHRIVKSFGTEVVNADGFIDRKQLGSKVFGSPQKMSELTSAIGDIKAEVSGVMNEWRNTLGFLEVGLMEAVNFIEAGYGIYSDLTWLFAVDDEVAIKRLKARNNFSEEEATQRLSSQKKWQERAPASDIVTMNNGSLEELKESVTKQYDELTEKYSKGLLSPSKYINWWQEHSS</sequence>
<dbReference type="HAMAP" id="MF_00376">
    <property type="entry name" value="Dephospho_CoA_kinase"/>
    <property type="match status" value="1"/>
</dbReference>
<evidence type="ECO:0000313" key="3">
    <source>
        <dbReference type="EMBL" id="SUZ93090.1"/>
    </source>
</evidence>
<proteinExistence type="inferred from homology"/>
<dbReference type="EMBL" id="UINC01002117">
    <property type="protein sequence ID" value="SUZ93090.1"/>
    <property type="molecule type" value="Genomic_DNA"/>
</dbReference>
<accession>A0A381RMJ7</accession>
<name>A0A381RMJ7_9ZZZZ</name>
<dbReference type="SUPFAM" id="SSF52540">
    <property type="entry name" value="P-loop containing nucleoside triphosphate hydrolases"/>
    <property type="match status" value="1"/>
</dbReference>
<dbReference type="PANTHER" id="PTHR10695">
    <property type="entry name" value="DEPHOSPHO-COA KINASE-RELATED"/>
    <property type="match status" value="1"/>
</dbReference>
<dbReference type="GO" id="GO:0004140">
    <property type="term" value="F:dephospho-CoA kinase activity"/>
    <property type="evidence" value="ECO:0007669"/>
    <property type="project" value="InterPro"/>
</dbReference>
<dbReference type="GO" id="GO:0015937">
    <property type="term" value="P:coenzyme A biosynthetic process"/>
    <property type="evidence" value="ECO:0007669"/>
    <property type="project" value="InterPro"/>
</dbReference>
<dbReference type="GO" id="GO:0005524">
    <property type="term" value="F:ATP binding"/>
    <property type="evidence" value="ECO:0007669"/>
    <property type="project" value="UniProtKB-KW"/>
</dbReference>
<evidence type="ECO:0008006" key="4">
    <source>
        <dbReference type="Google" id="ProtNLM"/>
    </source>
</evidence>
<organism evidence="3">
    <name type="scientific">marine metagenome</name>
    <dbReference type="NCBI Taxonomy" id="408172"/>
    <lineage>
        <taxon>unclassified sequences</taxon>
        <taxon>metagenomes</taxon>
        <taxon>ecological metagenomes</taxon>
    </lineage>
</organism>
<evidence type="ECO:0000256" key="2">
    <source>
        <dbReference type="ARBA" id="ARBA00022840"/>
    </source>
</evidence>
<gene>
    <name evidence="3" type="ORF">METZ01_LOCUS45944</name>
</gene>
<dbReference type="PANTHER" id="PTHR10695:SF46">
    <property type="entry name" value="BIFUNCTIONAL COENZYME A SYNTHASE-RELATED"/>
    <property type="match status" value="1"/>
</dbReference>
<dbReference type="NCBIfam" id="TIGR00152">
    <property type="entry name" value="dephospho-CoA kinase"/>
    <property type="match status" value="1"/>
</dbReference>
<dbReference type="Pfam" id="PF01121">
    <property type="entry name" value="CoaE"/>
    <property type="match status" value="1"/>
</dbReference>
<dbReference type="PROSITE" id="PS51219">
    <property type="entry name" value="DPCK"/>
    <property type="match status" value="1"/>
</dbReference>
<dbReference type="AlphaFoldDB" id="A0A381RMJ7"/>
<protein>
    <recommendedName>
        <fullName evidence="4">Dephospho-CoA kinase</fullName>
    </recommendedName>
</protein>